<organism evidence="1">
    <name type="scientific">marine sediment metagenome</name>
    <dbReference type="NCBI Taxonomy" id="412755"/>
    <lineage>
        <taxon>unclassified sequences</taxon>
        <taxon>metagenomes</taxon>
        <taxon>ecological metagenomes</taxon>
    </lineage>
</organism>
<reference evidence="1" key="1">
    <citation type="journal article" date="2015" name="Nature">
        <title>Complex archaea that bridge the gap between prokaryotes and eukaryotes.</title>
        <authorList>
            <person name="Spang A."/>
            <person name="Saw J.H."/>
            <person name="Jorgensen S.L."/>
            <person name="Zaremba-Niedzwiedzka K."/>
            <person name="Martijn J."/>
            <person name="Lind A.E."/>
            <person name="van Eijk R."/>
            <person name="Schleper C."/>
            <person name="Guy L."/>
            <person name="Ettema T.J."/>
        </authorList>
    </citation>
    <scope>NUCLEOTIDE SEQUENCE</scope>
</reference>
<comment type="caution">
    <text evidence="1">The sequence shown here is derived from an EMBL/GenBank/DDBJ whole genome shotgun (WGS) entry which is preliminary data.</text>
</comment>
<protein>
    <submittedName>
        <fullName evidence="1">Uncharacterized protein</fullName>
    </submittedName>
</protein>
<name>A0A0F9SHG5_9ZZZZ</name>
<dbReference type="AlphaFoldDB" id="A0A0F9SHG5"/>
<gene>
    <name evidence="1" type="ORF">LCGC14_0470430</name>
</gene>
<sequence length="152" mass="16791">MKFALCKCGNPLPWVDVNNGETRRSNLCGSCITREALDILGPILIAGAKVLGKYELPDKYEDNYSDHDGRRWVTVAYANAMMKSADPEEKVPTIVGIDYGEEGGDRSILALRKGDRLIGVFEATGEVCLGSQQRTGHQYIYDADGNEFKEVE</sequence>
<proteinExistence type="predicted"/>
<evidence type="ECO:0000313" key="1">
    <source>
        <dbReference type="EMBL" id="KKN66509.1"/>
    </source>
</evidence>
<accession>A0A0F9SHG5</accession>
<dbReference type="EMBL" id="LAZR01000498">
    <property type="protein sequence ID" value="KKN66509.1"/>
    <property type="molecule type" value="Genomic_DNA"/>
</dbReference>